<sequence length="118" mass="13239">MARKDRKPKQFLDSKDEALRLAHSVAATQEDISKKKVERHTQHEGTKATPPPQKKSKSKDKLKQVKAALATEAANAKREKAKARKQAKSTDNASGQPRGEEMRAEPSIRPRKRVKFAD</sequence>
<accession>A0ABQ8KTX9</accession>
<keyword evidence="3" id="KW-1185">Reference proteome</keyword>
<evidence type="ECO:0000313" key="3">
    <source>
        <dbReference type="Proteomes" id="UP000814176"/>
    </source>
</evidence>
<feature type="region of interest" description="Disordered" evidence="1">
    <location>
        <begin position="25"/>
        <end position="118"/>
    </location>
</feature>
<name>A0ABQ8KTX9_9APHY</name>
<gene>
    <name evidence="2" type="ORF">C8Q71DRAFT_202792</name>
</gene>
<reference evidence="2 3" key="1">
    <citation type="journal article" date="2021" name="Environ. Microbiol.">
        <title>Gene family expansions and transcriptome signatures uncover fungal adaptations to wood decay.</title>
        <authorList>
            <person name="Hage H."/>
            <person name="Miyauchi S."/>
            <person name="Viragh M."/>
            <person name="Drula E."/>
            <person name="Min B."/>
            <person name="Chaduli D."/>
            <person name="Navarro D."/>
            <person name="Favel A."/>
            <person name="Norest M."/>
            <person name="Lesage-Meessen L."/>
            <person name="Balint B."/>
            <person name="Merenyi Z."/>
            <person name="de Eugenio L."/>
            <person name="Morin E."/>
            <person name="Martinez A.T."/>
            <person name="Baldrian P."/>
            <person name="Stursova M."/>
            <person name="Martinez M.J."/>
            <person name="Novotny C."/>
            <person name="Magnuson J.K."/>
            <person name="Spatafora J.W."/>
            <person name="Maurice S."/>
            <person name="Pangilinan J."/>
            <person name="Andreopoulos W."/>
            <person name="LaButti K."/>
            <person name="Hundley H."/>
            <person name="Na H."/>
            <person name="Kuo A."/>
            <person name="Barry K."/>
            <person name="Lipzen A."/>
            <person name="Henrissat B."/>
            <person name="Riley R."/>
            <person name="Ahrendt S."/>
            <person name="Nagy L.G."/>
            <person name="Grigoriev I.V."/>
            <person name="Martin F."/>
            <person name="Rosso M.N."/>
        </authorList>
    </citation>
    <scope>NUCLEOTIDE SEQUENCE [LARGE SCALE GENOMIC DNA]</scope>
    <source>
        <strain evidence="2 3">CIRM-BRFM 1785</strain>
    </source>
</reference>
<dbReference type="GeneID" id="71997708"/>
<protein>
    <submittedName>
        <fullName evidence="2">Uncharacterized protein</fullName>
    </submittedName>
</protein>
<evidence type="ECO:0000313" key="2">
    <source>
        <dbReference type="EMBL" id="KAH9842429.1"/>
    </source>
</evidence>
<comment type="caution">
    <text evidence="2">The sequence shown here is derived from an EMBL/GenBank/DDBJ whole genome shotgun (WGS) entry which is preliminary data.</text>
</comment>
<dbReference type="Proteomes" id="UP000814176">
    <property type="component" value="Unassembled WGS sequence"/>
</dbReference>
<feature type="compositionally biased region" description="Basic and acidic residues" evidence="1">
    <location>
        <begin position="98"/>
        <end position="108"/>
    </location>
</feature>
<dbReference type="EMBL" id="JADCUA010000002">
    <property type="protein sequence ID" value="KAH9842429.1"/>
    <property type="molecule type" value="Genomic_DNA"/>
</dbReference>
<proteinExistence type="predicted"/>
<feature type="compositionally biased region" description="Basic residues" evidence="1">
    <location>
        <begin position="109"/>
        <end position="118"/>
    </location>
</feature>
<evidence type="ECO:0000256" key="1">
    <source>
        <dbReference type="SAM" id="MobiDB-lite"/>
    </source>
</evidence>
<feature type="compositionally biased region" description="Low complexity" evidence="1">
    <location>
        <begin position="65"/>
        <end position="74"/>
    </location>
</feature>
<feature type="compositionally biased region" description="Basic and acidic residues" evidence="1">
    <location>
        <begin position="31"/>
        <end position="46"/>
    </location>
</feature>
<dbReference type="RefSeq" id="XP_047783476.1">
    <property type="nucleotide sequence ID" value="XM_047916976.1"/>
</dbReference>
<organism evidence="2 3">
    <name type="scientific">Rhodofomes roseus</name>
    <dbReference type="NCBI Taxonomy" id="34475"/>
    <lineage>
        <taxon>Eukaryota</taxon>
        <taxon>Fungi</taxon>
        <taxon>Dikarya</taxon>
        <taxon>Basidiomycota</taxon>
        <taxon>Agaricomycotina</taxon>
        <taxon>Agaricomycetes</taxon>
        <taxon>Polyporales</taxon>
        <taxon>Rhodofomes</taxon>
    </lineage>
</organism>